<feature type="transmembrane region" description="Helical" evidence="1">
    <location>
        <begin position="246"/>
        <end position="265"/>
    </location>
</feature>
<organism evidence="2 3">
    <name type="scientific">Haloferula sargassicola</name>
    <dbReference type="NCBI Taxonomy" id="490096"/>
    <lineage>
        <taxon>Bacteria</taxon>
        <taxon>Pseudomonadati</taxon>
        <taxon>Verrucomicrobiota</taxon>
        <taxon>Verrucomicrobiia</taxon>
        <taxon>Verrucomicrobiales</taxon>
        <taxon>Verrucomicrobiaceae</taxon>
        <taxon>Haloferula</taxon>
    </lineage>
</organism>
<sequence length="438" mass="48348">MADAREDRWTLAELIDFEAAVSAWDGKRPRRVAKKSRAAAMKSWFVEQETAGVGRRFLGALGGIGFLLMVLLATSGAGAVWGVLDLETKGVNVVWMLGVTLVVPWLFMLLAILLWLMRGRIPGGGVVAWIAERMSLRFLNQETREAIERVRRSGELARVIGWRLASLTQRVAASFHAGAIAGLATMVLVKRVGFFWESTTQVAMRGFLEDAVEVLSLPWKWALPELVPDVAASEVTRGWMEGGLGWWPFSMLVLLVWGVFPRLVLSTWARVNEARALKSLTFQAPAHRKLWRAMTEVTRGEEPKGPVDGALVIALGAEPEHEALRPFLLRKLRVNPTGWETLGVMDEGREEAARAALAKAPAGIVLVAEAWSLAPRLLEKALAEIGRVAEGRRVALVVGNPEPGGMKEPTEAERVEWERFIDGRKAGEAPELWFFEAP</sequence>
<feature type="transmembrane region" description="Helical" evidence="1">
    <location>
        <begin position="93"/>
        <end position="116"/>
    </location>
</feature>
<feature type="transmembrane region" description="Helical" evidence="1">
    <location>
        <begin position="57"/>
        <end position="81"/>
    </location>
</feature>
<evidence type="ECO:0000313" key="2">
    <source>
        <dbReference type="EMBL" id="GAA5482838.1"/>
    </source>
</evidence>
<evidence type="ECO:0008006" key="4">
    <source>
        <dbReference type="Google" id="ProtNLM"/>
    </source>
</evidence>
<keyword evidence="1" id="KW-0472">Membrane</keyword>
<evidence type="ECO:0000256" key="1">
    <source>
        <dbReference type="SAM" id="Phobius"/>
    </source>
</evidence>
<dbReference type="EMBL" id="BAABRI010000010">
    <property type="protein sequence ID" value="GAA5482838.1"/>
    <property type="molecule type" value="Genomic_DNA"/>
</dbReference>
<dbReference type="RefSeq" id="WP_353566966.1">
    <property type="nucleotide sequence ID" value="NZ_BAABRI010000010.1"/>
</dbReference>
<name>A0ABP9USM8_9BACT</name>
<gene>
    <name evidence="2" type="ORF">Hsar01_02062</name>
</gene>
<proteinExistence type="predicted"/>
<keyword evidence="1" id="KW-0812">Transmembrane</keyword>
<reference evidence="2 3" key="1">
    <citation type="submission" date="2024-02" db="EMBL/GenBank/DDBJ databases">
        <title>Haloferula sargassicola NBRC 104335.</title>
        <authorList>
            <person name="Ichikawa N."/>
            <person name="Katano-Makiyama Y."/>
            <person name="Hidaka K."/>
        </authorList>
    </citation>
    <scope>NUCLEOTIDE SEQUENCE [LARGE SCALE GENOMIC DNA]</scope>
    <source>
        <strain evidence="2 3">NBRC 104335</strain>
    </source>
</reference>
<feature type="transmembrane region" description="Helical" evidence="1">
    <location>
        <begin position="171"/>
        <end position="189"/>
    </location>
</feature>
<dbReference type="Pfam" id="PF11067">
    <property type="entry name" value="DUF2868"/>
    <property type="match status" value="1"/>
</dbReference>
<accession>A0ABP9USM8</accession>
<comment type="caution">
    <text evidence="2">The sequence shown here is derived from an EMBL/GenBank/DDBJ whole genome shotgun (WGS) entry which is preliminary data.</text>
</comment>
<dbReference type="InterPro" id="IPR021296">
    <property type="entry name" value="DUF2868"/>
</dbReference>
<dbReference type="Proteomes" id="UP001476282">
    <property type="component" value="Unassembled WGS sequence"/>
</dbReference>
<keyword evidence="3" id="KW-1185">Reference proteome</keyword>
<keyword evidence="1" id="KW-1133">Transmembrane helix</keyword>
<protein>
    <recommendedName>
        <fullName evidence="4">DUF2868 domain-containing protein</fullName>
    </recommendedName>
</protein>
<evidence type="ECO:0000313" key="3">
    <source>
        <dbReference type="Proteomes" id="UP001476282"/>
    </source>
</evidence>